<dbReference type="AlphaFoldDB" id="A0A919ESG0"/>
<dbReference type="RefSeq" id="WP_190045111.1">
    <property type="nucleotide sequence ID" value="NZ_BNBE01000005.1"/>
</dbReference>
<keyword evidence="3" id="KW-1185">Reference proteome</keyword>
<reference evidence="2" key="2">
    <citation type="submission" date="2020-09" db="EMBL/GenBank/DDBJ databases">
        <authorList>
            <person name="Sun Q."/>
            <person name="Ohkuma M."/>
        </authorList>
    </citation>
    <scope>NUCLEOTIDE SEQUENCE</scope>
    <source>
        <strain evidence="2">JCM 4122</strain>
    </source>
</reference>
<dbReference type="Proteomes" id="UP000632849">
    <property type="component" value="Unassembled WGS sequence"/>
</dbReference>
<evidence type="ECO:0000313" key="2">
    <source>
        <dbReference type="EMBL" id="GHG31336.1"/>
    </source>
</evidence>
<sequence>MPTDPYAVLQALLRAEAARSRRAADVPSEPAPAPAAAPSPAVVPPAAPERTRRAAPGSVPPGSAPAGPRPRREPPVR</sequence>
<dbReference type="EMBL" id="BNBE01000005">
    <property type="protein sequence ID" value="GHG31336.1"/>
    <property type="molecule type" value="Genomic_DNA"/>
</dbReference>
<accession>A0A919ESG0</accession>
<proteinExistence type="predicted"/>
<evidence type="ECO:0000256" key="1">
    <source>
        <dbReference type="SAM" id="MobiDB-lite"/>
    </source>
</evidence>
<gene>
    <name evidence="2" type="ORF">GCM10017667_81270</name>
</gene>
<feature type="compositionally biased region" description="Pro residues" evidence="1">
    <location>
        <begin position="29"/>
        <end position="47"/>
    </location>
</feature>
<feature type="region of interest" description="Disordered" evidence="1">
    <location>
        <begin position="17"/>
        <end position="77"/>
    </location>
</feature>
<protein>
    <submittedName>
        <fullName evidence="2">Uncharacterized protein</fullName>
    </submittedName>
</protein>
<reference evidence="2" key="1">
    <citation type="journal article" date="2014" name="Int. J. Syst. Evol. Microbiol.">
        <title>Complete genome sequence of Corynebacterium casei LMG S-19264T (=DSM 44701T), isolated from a smear-ripened cheese.</title>
        <authorList>
            <consortium name="US DOE Joint Genome Institute (JGI-PGF)"/>
            <person name="Walter F."/>
            <person name="Albersmeier A."/>
            <person name="Kalinowski J."/>
            <person name="Ruckert C."/>
        </authorList>
    </citation>
    <scope>NUCLEOTIDE SEQUENCE</scope>
    <source>
        <strain evidence="2">JCM 4122</strain>
    </source>
</reference>
<comment type="caution">
    <text evidence="2">The sequence shown here is derived from an EMBL/GenBank/DDBJ whole genome shotgun (WGS) entry which is preliminary data.</text>
</comment>
<name>A0A919ESG0_STRFL</name>
<evidence type="ECO:0000313" key="3">
    <source>
        <dbReference type="Proteomes" id="UP000632849"/>
    </source>
</evidence>
<organism evidence="2 3">
    <name type="scientific">Streptomyces filamentosus</name>
    <name type="common">Streptomyces roseosporus</name>
    <dbReference type="NCBI Taxonomy" id="67294"/>
    <lineage>
        <taxon>Bacteria</taxon>
        <taxon>Bacillati</taxon>
        <taxon>Actinomycetota</taxon>
        <taxon>Actinomycetes</taxon>
        <taxon>Kitasatosporales</taxon>
        <taxon>Streptomycetaceae</taxon>
        <taxon>Streptomyces</taxon>
    </lineage>
</organism>